<dbReference type="EMBL" id="OC865057">
    <property type="protein sequence ID" value="CAD7632142.1"/>
    <property type="molecule type" value="Genomic_DNA"/>
</dbReference>
<evidence type="ECO:0000313" key="2">
    <source>
        <dbReference type="Proteomes" id="UP000759131"/>
    </source>
</evidence>
<gene>
    <name evidence="1" type="ORF">OSB1V03_LOCUS12547</name>
</gene>
<organism evidence="1">
    <name type="scientific">Medioppia subpectinata</name>
    <dbReference type="NCBI Taxonomy" id="1979941"/>
    <lineage>
        <taxon>Eukaryota</taxon>
        <taxon>Metazoa</taxon>
        <taxon>Ecdysozoa</taxon>
        <taxon>Arthropoda</taxon>
        <taxon>Chelicerata</taxon>
        <taxon>Arachnida</taxon>
        <taxon>Acari</taxon>
        <taxon>Acariformes</taxon>
        <taxon>Sarcoptiformes</taxon>
        <taxon>Oribatida</taxon>
        <taxon>Brachypylina</taxon>
        <taxon>Oppioidea</taxon>
        <taxon>Oppiidae</taxon>
        <taxon>Medioppia</taxon>
    </lineage>
</organism>
<reference evidence="1" key="1">
    <citation type="submission" date="2020-11" db="EMBL/GenBank/DDBJ databases">
        <authorList>
            <person name="Tran Van P."/>
        </authorList>
    </citation>
    <scope>NUCLEOTIDE SEQUENCE</scope>
</reference>
<sequence>MRVNYSSHETDFDESLVGDYGLDYRCCAICGQNISAFWEHICLEEVRNRLLFIENQYNDLYETSGCHTSANISIKYRHKLLDRHRNDILVSQTLDK</sequence>
<keyword evidence="2" id="KW-1185">Reference proteome</keyword>
<dbReference type="AlphaFoldDB" id="A0A7R9KZY3"/>
<dbReference type="EMBL" id="CAJPIZ010010482">
    <property type="protein sequence ID" value="CAG2112572.1"/>
    <property type="molecule type" value="Genomic_DNA"/>
</dbReference>
<accession>A0A7R9KZY3</accession>
<dbReference type="Proteomes" id="UP000759131">
    <property type="component" value="Unassembled WGS sequence"/>
</dbReference>
<protein>
    <submittedName>
        <fullName evidence="1">Uncharacterized protein</fullName>
    </submittedName>
</protein>
<name>A0A7R9KZY3_9ACAR</name>
<evidence type="ECO:0000313" key="1">
    <source>
        <dbReference type="EMBL" id="CAD7632142.1"/>
    </source>
</evidence>
<proteinExistence type="predicted"/>